<sequence>MAPQDEEFLTQVEGIDLFIAEETRRILTEWVGIDPELTPEAAQEQINREALRLQKLTEEAAEDFERATPPTTDSTYWDAVQTKESAWRAARETVLEQELYPQVTPEMRAERAEFDAQIEREIETQQDAARKKQDPDRWRSLNVRPMPAAERVVERVWLAKGPRFRSLARALVAQRIEDDQPVPMTGRDPIADELAQMIDDEIQRTPEIDPELPF</sequence>
<dbReference type="EMBL" id="WVDC01000024">
    <property type="protein sequence ID" value="NKW44527.1"/>
    <property type="molecule type" value="Genomic_DNA"/>
</dbReference>
<evidence type="ECO:0000313" key="3">
    <source>
        <dbReference type="EMBL" id="MBM4628524.1"/>
    </source>
</evidence>
<reference evidence="5" key="3">
    <citation type="journal article" date="2020" name="Environ. Microbiol.">
        <title>The novel and transferable erm(51) gene confers Macrolides, Lincosamides, and Streptogramins B (MLSB) resistance to clonal Rhodococcus equi in the environment.</title>
        <authorList>
            <person name="Huber L."/>
            <person name="Giguere S."/>
            <person name="Slovis N.M."/>
            <person name="Alvarez-Narvaez S."/>
            <person name="Hart K.A."/>
            <person name="Greiter M."/>
            <person name="Morris E.R.A."/>
            <person name="Cohen N.D."/>
        </authorList>
    </citation>
    <scope>NUCLEOTIDE SEQUENCE</scope>
    <source>
        <strain evidence="5">Lh_116_1</strain>
        <strain evidence="6">Lh_16_1</strain>
    </source>
</reference>
<dbReference type="EMBL" id="AM947676">
    <property type="protein sequence ID" value="CAQ30279.1"/>
    <property type="molecule type" value="Genomic_DNA"/>
</dbReference>
<name>B4F376_RHOHA</name>
<protein>
    <submittedName>
        <fullName evidence="1">Uncharacterized protein</fullName>
    </submittedName>
</protein>
<dbReference type="Proteomes" id="UP000706122">
    <property type="component" value="Unassembled WGS sequence"/>
</dbReference>
<evidence type="ECO:0000313" key="4">
    <source>
        <dbReference type="EMBL" id="MBM4717382.1"/>
    </source>
</evidence>
<evidence type="ECO:0000313" key="2">
    <source>
        <dbReference type="EMBL" id="MBM4566227.1"/>
    </source>
</evidence>
<dbReference type="EMBL" id="WUXD01000038">
    <property type="protein sequence ID" value="MBM4628524.1"/>
    <property type="molecule type" value="Genomic_DNA"/>
</dbReference>
<reference evidence="1" key="1">
    <citation type="journal article" date="2008" name="J. Bacteriol.">
        <title>Evolution of the Rhodococcus equi vap pathogenicity island seen through comparison of host-associated vapA and vapB virulence plasmids.</title>
        <authorList>
            <person name="Letek M."/>
            <person name="Ocampo-Sosa A.A."/>
            <person name="Sanders M."/>
            <person name="Fogarty U."/>
            <person name="Buckley T."/>
            <person name="Leadon D.P."/>
            <person name="Gonzalez P."/>
            <person name="Scortti M."/>
            <person name="Meijer W.G."/>
            <person name="Parkhill J."/>
            <person name="Bentley S."/>
            <person name="Vazquez-Boland J.A."/>
        </authorList>
    </citation>
    <scope>NUCLEOTIDE SEQUENCE [LARGE SCALE GENOMIC DNA]</scope>
    <source>
        <strain evidence="1">PAM1593</strain>
        <plasmid evidence="1">pVAPB1593</plasmid>
    </source>
</reference>
<geneLocation type="plasmid" evidence="1">
    <name>pVAPB1593</name>
</geneLocation>
<proteinExistence type="predicted"/>
<evidence type="ECO:0000313" key="5">
    <source>
        <dbReference type="EMBL" id="NKT77936.1"/>
    </source>
</evidence>
<dbReference type="Proteomes" id="UP000808906">
    <property type="component" value="Unassembled WGS sequence"/>
</dbReference>
<dbReference type="Proteomes" id="UP000738270">
    <property type="component" value="Unassembled WGS sequence"/>
</dbReference>
<dbReference type="Proteomes" id="UP000603463">
    <property type="component" value="Unassembled WGS sequence"/>
</dbReference>
<accession>B4F376</accession>
<dbReference type="Proteomes" id="UP000608063">
    <property type="component" value="Unassembled WGS sequence"/>
</dbReference>
<organism evidence="1">
    <name type="scientific">Rhodococcus hoagii</name>
    <name type="common">Corynebacterium equii</name>
    <dbReference type="NCBI Taxonomy" id="43767"/>
    <lineage>
        <taxon>Bacteria</taxon>
        <taxon>Bacillati</taxon>
        <taxon>Actinomycetota</taxon>
        <taxon>Actinomycetes</taxon>
        <taxon>Mycobacteriales</taxon>
        <taxon>Nocardiaceae</taxon>
        <taxon>Prescottella</taxon>
    </lineage>
</organism>
<dbReference type="EMBL" id="WUYC01000012">
    <property type="protein sequence ID" value="MBM4717382.1"/>
    <property type="molecule type" value="Genomic_DNA"/>
</dbReference>
<dbReference type="RefSeq" id="WP_012532565.1">
    <property type="nucleotide sequence ID" value="NC_002576.1"/>
</dbReference>
<keyword evidence="1" id="KW-0614">Plasmid</keyword>
<reference evidence="2" key="2">
    <citation type="submission" date="2019-11" db="EMBL/GenBank/DDBJ databases">
        <title>Spread of Macrolides and rifampicin resistant Rhodococcus equi in clinical isolates in the USA.</title>
        <authorList>
            <person name="Alvarez-Narvaez S."/>
            <person name="Huber L."/>
            <person name="Cohen N.D."/>
            <person name="Slovis N."/>
            <person name="Greiter M."/>
            <person name="Giguere S."/>
            <person name="Hart K."/>
        </authorList>
    </citation>
    <scope>NUCLEOTIDE SEQUENCE</scope>
    <source>
        <strain evidence="2">Lh_17</strain>
        <strain evidence="3">Lh_38</strain>
        <strain evidence="4">Lh_5</strain>
    </source>
</reference>
<dbReference type="EMBL" id="WVBC01000020">
    <property type="protein sequence ID" value="NKT77936.1"/>
    <property type="molecule type" value="Genomic_DNA"/>
</dbReference>
<dbReference type="EMBL" id="WUXR01000006">
    <property type="protein sequence ID" value="MBM4566227.1"/>
    <property type="molecule type" value="Genomic_DNA"/>
</dbReference>
<evidence type="ECO:0000313" key="1">
    <source>
        <dbReference type="EMBL" id="CAQ30279.1"/>
    </source>
</evidence>
<gene>
    <name evidence="2" type="ORF">GS441_12495</name>
    <name evidence="3" type="ORF">GS453_17350</name>
    <name evidence="4" type="ORF">GS551_24995</name>
    <name evidence="5" type="ORF">GS882_07320</name>
    <name evidence="6" type="ORF">GS947_23985</name>
    <name evidence="1" type="ORF">pVAPB_0020</name>
</gene>
<evidence type="ECO:0000313" key="6">
    <source>
        <dbReference type="EMBL" id="NKW44527.1"/>
    </source>
</evidence>
<dbReference type="OMA" id="FRILVEW"/>
<dbReference type="AlphaFoldDB" id="B4F376"/>